<dbReference type="GO" id="GO:0004016">
    <property type="term" value="F:adenylate cyclase activity"/>
    <property type="evidence" value="ECO:0007669"/>
    <property type="project" value="UniProtKB-EC"/>
</dbReference>
<dbReference type="PANTHER" id="PTHR43081">
    <property type="entry name" value="ADENYLATE CYCLASE, TERMINAL-DIFFERENTIATION SPECIFIC-RELATED"/>
    <property type="match status" value="1"/>
</dbReference>
<evidence type="ECO:0000313" key="5">
    <source>
        <dbReference type="Proteomes" id="UP000050786"/>
    </source>
</evidence>
<evidence type="ECO:0000256" key="2">
    <source>
        <dbReference type="SAM" id="Phobius"/>
    </source>
</evidence>
<dbReference type="SUPFAM" id="SSF55073">
    <property type="entry name" value="Nucleotide cyclase"/>
    <property type="match status" value="1"/>
</dbReference>
<dbReference type="Gene3D" id="3.30.450.20">
    <property type="entry name" value="PAS domain"/>
    <property type="match status" value="1"/>
</dbReference>
<dbReference type="CDD" id="cd06225">
    <property type="entry name" value="HAMP"/>
    <property type="match status" value="1"/>
</dbReference>
<dbReference type="GO" id="GO:0009190">
    <property type="term" value="P:cyclic nucleotide biosynthetic process"/>
    <property type="evidence" value="ECO:0007669"/>
    <property type="project" value="InterPro"/>
</dbReference>
<keyword evidence="2" id="KW-1133">Transmembrane helix</keyword>
<dbReference type="CDD" id="cd07302">
    <property type="entry name" value="CHD"/>
    <property type="match status" value="1"/>
</dbReference>
<keyword evidence="2" id="KW-0812">Transmembrane</keyword>
<dbReference type="GO" id="GO:0035556">
    <property type="term" value="P:intracellular signal transduction"/>
    <property type="evidence" value="ECO:0007669"/>
    <property type="project" value="InterPro"/>
</dbReference>
<feature type="region of interest" description="Disordered" evidence="1">
    <location>
        <begin position="1"/>
        <end position="20"/>
    </location>
</feature>
<feature type="transmembrane region" description="Helical" evidence="2">
    <location>
        <begin position="34"/>
        <end position="58"/>
    </location>
</feature>
<feature type="domain" description="Guanylate cyclase" evidence="3">
    <location>
        <begin position="437"/>
        <end position="561"/>
    </location>
</feature>
<name>A0A0P1E4H3_9RHOB</name>
<dbReference type="Gene3D" id="3.30.70.1230">
    <property type="entry name" value="Nucleotide cyclase"/>
    <property type="match status" value="1"/>
</dbReference>
<dbReference type="Gene3D" id="6.10.340.10">
    <property type="match status" value="1"/>
</dbReference>
<dbReference type="AlphaFoldDB" id="A0A0P1E4H3"/>
<protein>
    <submittedName>
        <fullName evidence="4">Adenylate cyclase 2</fullName>
        <ecNumber evidence="4">4.6.1.1</ecNumber>
    </submittedName>
</protein>
<dbReference type="InterPro" id="IPR029787">
    <property type="entry name" value="Nucleotide_cyclase"/>
</dbReference>
<dbReference type="Proteomes" id="UP000050786">
    <property type="component" value="Unassembled WGS sequence"/>
</dbReference>
<dbReference type="EMBL" id="CYPS01000010">
    <property type="protein sequence ID" value="CUH41934.1"/>
    <property type="molecule type" value="Genomic_DNA"/>
</dbReference>
<accession>A0A0P1E4H3</accession>
<gene>
    <name evidence="4" type="primary">cyaB_2</name>
    <name evidence="4" type="ORF">RUM4293_00818</name>
</gene>
<dbReference type="SMART" id="SM00044">
    <property type="entry name" value="CYCc"/>
    <property type="match status" value="1"/>
</dbReference>
<keyword evidence="2" id="KW-0472">Membrane</keyword>
<evidence type="ECO:0000256" key="1">
    <source>
        <dbReference type="SAM" id="MobiDB-lite"/>
    </source>
</evidence>
<sequence length="622" mass="67504">MVNEDKHTQHTGVIDKSARSQSNRQTRLKIRISTLLALTIGGLVAISAGAVLLVSTYANFQNTTELLNTSAAMIVESIEDDIFSLTTPIEELAQSLQEDASTGEVDLHDTDFLRAYFKGVVASVPYLTDLAIVYPDGSLFISTHVTDVEGPRLITSYEPPAAGTLQYLKDVKGYDGLFWNEPFFDQGRTHISATVPAYKDGIFLGAVLVSSTVHHFSGLVDELSGKYGATGFVLYGDNRVLAHPKLLNLSANTLSSNAPLHSVAALDDAVISQMLMQPPEFQGNDGTFVGYVVEALDGEHLVLTSIVSGFGSEPWVIGQYSPLSDWSNQWSRLSDAALVSLGLLIASVIAALVLARRLAAPIHRSTEEAIKISELNLNQIDHLPPSRVSELNLQAVAFNKMLDGLRWFQTYLPRTLVRQMLKTGDPNLVLPREVELTVMFADIVGFTPASEAMTPQATAAMLNRHFEILNRCIEAEGGTLDKYIGDAAMAFWGAPQDQTDHAERACRAAMAIKRSLAEAGVEYGVKIAVHTGPLIVGNIGAVDRMNYTVIGDTVNTCARIETLVGELPSDEQTRILISDATARLISPAFHLIDCGEFTVKGRSRKVNVYRLCDTEKTLGPSA</sequence>
<keyword evidence="5" id="KW-1185">Reference proteome</keyword>
<dbReference type="InterPro" id="IPR001054">
    <property type="entry name" value="A/G_cyclase"/>
</dbReference>
<dbReference type="InterPro" id="IPR050697">
    <property type="entry name" value="Adenylyl/Guanylyl_Cyclase_3/4"/>
</dbReference>
<evidence type="ECO:0000313" key="4">
    <source>
        <dbReference type="EMBL" id="CUH41934.1"/>
    </source>
</evidence>
<organism evidence="4 5">
    <name type="scientific">Ruegeria atlantica</name>
    <dbReference type="NCBI Taxonomy" id="81569"/>
    <lineage>
        <taxon>Bacteria</taxon>
        <taxon>Pseudomonadati</taxon>
        <taxon>Pseudomonadota</taxon>
        <taxon>Alphaproteobacteria</taxon>
        <taxon>Rhodobacterales</taxon>
        <taxon>Roseobacteraceae</taxon>
        <taxon>Ruegeria</taxon>
    </lineage>
</organism>
<keyword evidence="4" id="KW-0456">Lyase</keyword>
<reference evidence="5" key="1">
    <citation type="submission" date="2015-09" db="EMBL/GenBank/DDBJ databases">
        <authorList>
            <person name="Rodrigo-Torres L."/>
            <person name="Arahal D.R."/>
        </authorList>
    </citation>
    <scope>NUCLEOTIDE SEQUENCE [LARGE SCALE GENOMIC DNA]</scope>
    <source>
        <strain evidence="5">CECT 4293</strain>
    </source>
</reference>
<dbReference type="PROSITE" id="PS50125">
    <property type="entry name" value="GUANYLATE_CYCLASE_2"/>
    <property type="match status" value="1"/>
</dbReference>
<dbReference type="EC" id="4.6.1.1" evidence="4"/>
<dbReference type="PANTHER" id="PTHR43081:SF1">
    <property type="entry name" value="ADENYLATE CYCLASE, TERMINAL-DIFFERENTIATION SPECIFIC"/>
    <property type="match status" value="1"/>
</dbReference>
<dbReference type="Pfam" id="PF00211">
    <property type="entry name" value="Guanylate_cyc"/>
    <property type="match status" value="1"/>
</dbReference>
<evidence type="ECO:0000259" key="3">
    <source>
        <dbReference type="PROSITE" id="PS50125"/>
    </source>
</evidence>
<proteinExistence type="predicted"/>